<reference evidence="2 3" key="1">
    <citation type="submission" date="2024-02" db="EMBL/GenBank/DDBJ databases">
        <authorList>
            <person name="Chen Y."/>
            <person name="Shah S."/>
            <person name="Dougan E. K."/>
            <person name="Thang M."/>
            <person name="Chan C."/>
        </authorList>
    </citation>
    <scope>NUCLEOTIDE SEQUENCE [LARGE SCALE GENOMIC DNA]</scope>
</reference>
<feature type="compositionally biased region" description="Basic and acidic residues" evidence="1">
    <location>
        <begin position="22"/>
        <end position="46"/>
    </location>
</feature>
<evidence type="ECO:0000256" key="1">
    <source>
        <dbReference type="SAM" id="MobiDB-lite"/>
    </source>
</evidence>
<comment type="caution">
    <text evidence="2">The sequence shown here is derived from an EMBL/GenBank/DDBJ whole genome shotgun (WGS) entry which is preliminary data.</text>
</comment>
<dbReference type="Proteomes" id="UP001642464">
    <property type="component" value="Unassembled WGS sequence"/>
</dbReference>
<feature type="region of interest" description="Disordered" evidence="1">
    <location>
        <begin position="22"/>
        <end position="80"/>
    </location>
</feature>
<evidence type="ECO:0000313" key="2">
    <source>
        <dbReference type="EMBL" id="CAK9030925.1"/>
    </source>
</evidence>
<evidence type="ECO:0000313" key="3">
    <source>
        <dbReference type="Proteomes" id="UP001642464"/>
    </source>
</evidence>
<protein>
    <submittedName>
        <fullName evidence="2">Uncharacterized protein</fullName>
    </submittedName>
</protein>
<dbReference type="EMBL" id="CAXAMM010013276">
    <property type="protein sequence ID" value="CAK9030925.1"/>
    <property type="molecule type" value="Genomic_DNA"/>
</dbReference>
<sequence>PKLLDQLEYFEHFLHVLESKLDRDQRDQQQQDLHLDFKQQHDEHQHAAGFRQASGRSSGHHGWKHPCRIAQHRKRGDLLQ</sequence>
<feature type="non-terminal residue" evidence="2">
    <location>
        <position position="1"/>
    </location>
</feature>
<organism evidence="2 3">
    <name type="scientific">Durusdinium trenchii</name>
    <dbReference type="NCBI Taxonomy" id="1381693"/>
    <lineage>
        <taxon>Eukaryota</taxon>
        <taxon>Sar</taxon>
        <taxon>Alveolata</taxon>
        <taxon>Dinophyceae</taxon>
        <taxon>Suessiales</taxon>
        <taxon>Symbiodiniaceae</taxon>
        <taxon>Durusdinium</taxon>
    </lineage>
</organism>
<feature type="non-terminal residue" evidence="2">
    <location>
        <position position="80"/>
    </location>
</feature>
<accession>A0ABP0KVN5</accession>
<keyword evidence="3" id="KW-1185">Reference proteome</keyword>
<proteinExistence type="predicted"/>
<name>A0ABP0KVN5_9DINO</name>
<gene>
    <name evidence="2" type="ORF">SCF082_LOCUS19404</name>
</gene>
<feature type="compositionally biased region" description="Basic residues" evidence="1">
    <location>
        <begin position="58"/>
        <end position="80"/>
    </location>
</feature>